<dbReference type="EMBL" id="CP001998">
    <property type="protein sequence ID" value="ADE55921.1"/>
    <property type="molecule type" value="Genomic_DNA"/>
</dbReference>
<dbReference type="Proteomes" id="UP000000925">
    <property type="component" value="Chromosome"/>
</dbReference>
<dbReference type="OrthoDB" id="8776626at2"/>
<protein>
    <submittedName>
        <fullName evidence="2">Uncharacterized protein</fullName>
    </submittedName>
</protein>
<dbReference type="HOGENOM" id="CLU_1382078_0_0_0"/>
<gene>
    <name evidence="2" type="ordered locus">Caka_0293</name>
    <name evidence="3" type="ordered locus">Caka_2908</name>
</gene>
<dbReference type="RefSeq" id="WP_013042045.1">
    <property type="nucleotide sequence ID" value="NC_014008.1"/>
</dbReference>
<proteinExistence type="predicted"/>
<evidence type="ECO:0000313" key="2">
    <source>
        <dbReference type="EMBL" id="ADE53319.1"/>
    </source>
</evidence>
<feature type="transmembrane region" description="Helical" evidence="1">
    <location>
        <begin position="35"/>
        <end position="53"/>
    </location>
</feature>
<feature type="transmembrane region" description="Helical" evidence="1">
    <location>
        <begin position="59"/>
        <end position="82"/>
    </location>
</feature>
<evidence type="ECO:0000313" key="3">
    <source>
        <dbReference type="EMBL" id="ADE55921.1"/>
    </source>
</evidence>
<sequence>MIIKVLASISLLLGGYIAAMNWYSIFASRRSDRNVSPVPFFGGILLVVGLLGFDFTAPYAWLGVILDYGTVSIFLVLPYLLWESWTTSRFNLLHRFVSVSKKREDDIRLYRRGKFTIRTEYEPGTPCNDYGALASSIGRVGKWKKESDSYSLEGYGEDRILRILCRGGVFVTEEENYPDSNKYQHDRMDGLELKKEK</sequence>
<organism evidence="2 4">
    <name type="scientific">Coraliomargarita akajimensis (strain DSM 45221 / IAM 15411 / JCM 23193 / KCTC 12865 / 04OKA010-24)</name>
    <dbReference type="NCBI Taxonomy" id="583355"/>
    <lineage>
        <taxon>Bacteria</taxon>
        <taxon>Pseudomonadati</taxon>
        <taxon>Verrucomicrobiota</taxon>
        <taxon>Opitutia</taxon>
        <taxon>Puniceicoccales</taxon>
        <taxon>Coraliomargaritaceae</taxon>
        <taxon>Coraliomargarita</taxon>
    </lineage>
</organism>
<keyword evidence="4" id="KW-1185">Reference proteome</keyword>
<feature type="transmembrane region" description="Helical" evidence="1">
    <location>
        <begin position="6"/>
        <end position="23"/>
    </location>
</feature>
<keyword evidence="1" id="KW-0812">Transmembrane</keyword>
<keyword evidence="1" id="KW-1133">Transmembrane helix</keyword>
<evidence type="ECO:0000313" key="4">
    <source>
        <dbReference type="Proteomes" id="UP000000925"/>
    </source>
</evidence>
<dbReference type="KEGG" id="caa:Caka_0293"/>
<dbReference type="EMBL" id="CP001998">
    <property type="protein sequence ID" value="ADE53319.1"/>
    <property type="molecule type" value="Genomic_DNA"/>
</dbReference>
<dbReference type="STRING" id="583355.Caka_0293"/>
<dbReference type="AlphaFoldDB" id="D5EMB3"/>
<keyword evidence="1" id="KW-0472">Membrane</keyword>
<accession>D5EMB3</accession>
<dbReference type="KEGG" id="caa:Caka_2908"/>
<evidence type="ECO:0000256" key="1">
    <source>
        <dbReference type="SAM" id="Phobius"/>
    </source>
</evidence>
<name>D5EMB3_CORAD</name>
<reference evidence="2 4" key="1">
    <citation type="journal article" date="2010" name="Stand. Genomic Sci.">
        <title>Complete genome sequence of Coraliomargarita akajimensis type strain (04OKA010-24).</title>
        <authorList>
            <person name="Mavromatis K."/>
            <person name="Abt B."/>
            <person name="Brambilla E."/>
            <person name="Lapidus A."/>
            <person name="Copeland A."/>
            <person name="Deshpande S."/>
            <person name="Nolan M."/>
            <person name="Lucas S."/>
            <person name="Tice H."/>
            <person name="Cheng J.F."/>
            <person name="Han C."/>
            <person name="Detter J.C."/>
            <person name="Woyke T."/>
            <person name="Goodwin L."/>
            <person name="Pitluck S."/>
            <person name="Held B."/>
            <person name="Brettin T."/>
            <person name="Tapia R."/>
            <person name="Ivanova N."/>
            <person name="Mikhailova N."/>
            <person name="Pati A."/>
            <person name="Liolios K."/>
            <person name="Chen A."/>
            <person name="Palaniappan K."/>
            <person name="Land M."/>
            <person name="Hauser L."/>
            <person name="Chang Y.J."/>
            <person name="Jeffries C.D."/>
            <person name="Rohde M."/>
            <person name="Goker M."/>
            <person name="Bristow J."/>
            <person name="Eisen J.A."/>
            <person name="Markowitz V."/>
            <person name="Hugenholtz P."/>
            <person name="Klenk H.P."/>
            <person name="Kyrpides N.C."/>
        </authorList>
    </citation>
    <scope>NUCLEOTIDE SEQUENCE [LARGE SCALE GENOMIC DNA]</scope>
    <source>
        <strain evidence="2">DSM 45221</strain>
        <strain evidence="4">DSM 45221 / IAM 15411 / JCM 23193 / KCTC 12865</strain>
    </source>
</reference>